<evidence type="ECO:0000313" key="2">
    <source>
        <dbReference type="EMBL" id="CAM76300.1"/>
    </source>
</evidence>
<proteinExistence type="predicted"/>
<feature type="region of interest" description="Disordered" evidence="1">
    <location>
        <begin position="1"/>
        <end position="67"/>
    </location>
</feature>
<protein>
    <submittedName>
        <fullName evidence="2">Uncharacterized protein</fullName>
    </submittedName>
</protein>
<feature type="compositionally biased region" description="Basic and acidic residues" evidence="1">
    <location>
        <begin position="26"/>
        <end position="36"/>
    </location>
</feature>
<accession>A4U093</accession>
<name>A4U093_9PROT</name>
<reference evidence="2" key="1">
    <citation type="journal article" date="2007" name="J. Bacteriol.">
        <title>Comparative genome analysis of four magnetotactic bacteria reveals a complex set of group-specific genes implicated in magnetosome biomineralization and function.</title>
        <authorList>
            <person name="Richter M."/>
            <person name="Kube M."/>
            <person name="Bazylinski D.A."/>
            <person name="Lombardot T."/>
            <person name="Gloeckner F.O."/>
            <person name="Reinhardt R."/>
            <person name="Schueler D."/>
        </authorList>
    </citation>
    <scope>NUCLEOTIDE SEQUENCE</scope>
    <source>
        <strain evidence="2">MSR-1</strain>
    </source>
</reference>
<dbReference type="RefSeq" id="WP_106002856.1">
    <property type="nucleotide sequence ID" value="NZ_CP027527.1"/>
</dbReference>
<feature type="compositionally biased region" description="Pro residues" evidence="1">
    <location>
        <begin position="11"/>
        <end position="21"/>
    </location>
</feature>
<dbReference type="AlphaFoldDB" id="A4U093"/>
<organism evidence="2">
    <name type="scientific">Magnetospirillum gryphiswaldense</name>
    <dbReference type="NCBI Taxonomy" id="55518"/>
    <lineage>
        <taxon>Bacteria</taxon>
        <taxon>Pseudomonadati</taxon>
        <taxon>Pseudomonadota</taxon>
        <taxon>Alphaproteobacteria</taxon>
        <taxon>Rhodospirillales</taxon>
        <taxon>Rhodospirillaceae</taxon>
        <taxon>Magnetospirillum</taxon>
    </lineage>
</organism>
<evidence type="ECO:0000256" key="1">
    <source>
        <dbReference type="SAM" id="MobiDB-lite"/>
    </source>
</evidence>
<dbReference type="EMBL" id="CU459003">
    <property type="protein sequence ID" value="CAM76300.1"/>
    <property type="molecule type" value="Genomic_DNA"/>
</dbReference>
<gene>
    <name evidence="2" type="ORF">MGR_1388</name>
</gene>
<sequence length="67" mass="7077">MGGFFGGAPEVPAPAPLPPVTDPEDEARTQRLETMSRNRRGRQGMVATSDRGVLDPASGDGKRLLGE</sequence>